<dbReference type="PRINTS" id="PR00154">
    <property type="entry name" value="AMPBINDING"/>
</dbReference>
<dbReference type="GO" id="GO:0031177">
    <property type="term" value="F:phosphopantetheine binding"/>
    <property type="evidence" value="ECO:0007669"/>
    <property type="project" value="InterPro"/>
</dbReference>
<dbReference type="PATRIC" id="fig|1123501.6.peg.341"/>
<name>A0A0D0Q914_9RHOB</name>
<dbReference type="InterPro" id="IPR000873">
    <property type="entry name" value="AMP-dep_synth/lig_dom"/>
</dbReference>
<keyword evidence="2" id="KW-0597">Phosphoprotein</keyword>
<feature type="compositionally biased region" description="Low complexity" evidence="3">
    <location>
        <begin position="1392"/>
        <end position="1409"/>
    </location>
</feature>
<dbReference type="FunFam" id="3.40.50.980:FF:000001">
    <property type="entry name" value="Non-ribosomal peptide synthetase"/>
    <property type="match status" value="1"/>
</dbReference>
<dbReference type="InterPro" id="IPR011034">
    <property type="entry name" value="Formyl_transferase-like_C_sf"/>
</dbReference>
<evidence type="ECO:0000313" key="6">
    <source>
        <dbReference type="Proteomes" id="UP000035100"/>
    </source>
</evidence>
<dbReference type="SUPFAM" id="SSF56801">
    <property type="entry name" value="Acetyl-CoA synthetase-like"/>
    <property type="match status" value="2"/>
</dbReference>
<dbReference type="FunFam" id="2.30.38.10:FF:000001">
    <property type="entry name" value="Non-ribosomal peptide synthetase PvdI"/>
    <property type="match status" value="1"/>
</dbReference>
<evidence type="ECO:0000313" key="5">
    <source>
        <dbReference type="EMBL" id="KIQ70909.1"/>
    </source>
</evidence>
<organism evidence="5 6">
    <name type="scientific">Wenxinia marina DSM 24838</name>
    <dbReference type="NCBI Taxonomy" id="1123501"/>
    <lineage>
        <taxon>Bacteria</taxon>
        <taxon>Pseudomonadati</taxon>
        <taxon>Pseudomonadota</taxon>
        <taxon>Alphaproteobacteria</taxon>
        <taxon>Rhodobacterales</taxon>
        <taxon>Roseobacteraceae</taxon>
        <taxon>Wenxinia</taxon>
    </lineage>
</organism>
<dbReference type="RefSeq" id="WP_018304413.1">
    <property type="nucleotide sequence ID" value="NZ_KB902313.1"/>
</dbReference>
<dbReference type="InterPro" id="IPR020806">
    <property type="entry name" value="PKS_PP-bd"/>
</dbReference>
<dbReference type="GO" id="GO:0004497">
    <property type="term" value="F:monooxygenase activity"/>
    <property type="evidence" value="ECO:0007669"/>
    <property type="project" value="UniProtKB-KW"/>
</dbReference>
<dbReference type="GO" id="GO:0043041">
    <property type="term" value="P:amino acid activation for nonribosomal peptide biosynthetic process"/>
    <property type="evidence" value="ECO:0007669"/>
    <property type="project" value="TreeGrafter"/>
</dbReference>
<dbReference type="InterPro" id="IPR036736">
    <property type="entry name" value="ACP-like_sf"/>
</dbReference>
<dbReference type="CDD" id="cd05930">
    <property type="entry name" value="A_NRPS"/>
    <property type="match status" value="1"/>
</dbReference>
<dbReference type="SUPFAM" id="SSF53328">
    <property type="entry name" value="Formyltransferase"/>
    <property type="match status" value="1"/>
</dbReference>
<feature type="compositionally biased region" description="Pro residues" evidence="3">
    <location>
        <begin position="1510"/>
        <end position="1528"/>
    </location>
</feature>
<keyword evidence="5" id="KW-0503">Monooxygenase</keyword>
<dbReference type="Proteomes" id="UP000035100">
    <property type="component" value="Unassembled WGS sequence"/>
</dbReference>
<evidence type="ECO:0000256" key="3">
    <source>
        <dbReference type="SAM" id="MobiDB-lite"/>
    </source>
</evidence>
<keyword evidence="5" id="KW-0560">Oxidoreductase</keyword>
<dbReference type="STRING" id="1123501.Wenmar_00283"/>
<feature type="domain" description="Carrier" evidence="4">
    <location>
        <begin position="1419"/>
        <end position="1495"/>
    </location>
</feature>
<keyword evidence="1" id="KW-0596">Phosphopantetheine</keyword>
<dbReference type="InterPro" id="IPR024011">
    <property type="entry name" value="Biosynth_lucif-like_mOase_dom"/>
</dbReference>
<dbReference type="Pfam" id="PF00550">
    <property type="entry name" value="PP-binding"/>
    <property type="match status" value="1"/>
</dbReference>
<dbReference type="SUPFAM" id="SSF50486">
    <property type="entry name" value="FMT C-terminal domain-like"/>
    <property type="match status" value="1"/>
</dbReference>
<dbReference type="Gene3D" id="1.10.1200.10">
    <property type="entry name" value="ACP-like"/>
    <property type="match status" value="1"/>
</dbReference>
<feature type="region of interest" description="Disordered" evidence="3">
    <location>
        <begin position="1372"/>
        <end position="1409"/>
    </location>
</feature>
<gene>
    <name evidence="5" type="ORF">Wenmar_00283</name>
</gene>
<dbReference type="InterPro" id="IPR011251">
    <property type="entry name" value="Luciferase-like_dom"/>
</dbReference>
<dbReference type="Gene3D" id="3.30.300.30">
    <property type="match status" value="1"/>
</dbReference>
<dbReference type="Gene3D" id="3.40.50.980">
    <property type="match status" value="2"/>
</dbReference>
<dbReference type="InterPro" id="IPR045851">
    <property type="entry name" value="AMP-bd_C_sf"/>
</dbReference>
<dbReference type="Gene3D" id="3.30.559.30">
    <property type="entry name" value="Nonribosomal peptide synthetase, condensation domain"/>
    <property type="match status" value="1"/>
</dbReference>
<dbReference type="SUPFAM" id="SSF51679">
    <property type="entry name" value="Bacterial luciferase-like"/>
    <property type="match status" value="1"/>
</dbReference>
<comment type="caution">
    <text evidence="5">The sequence shown here is derived from an EMBL/GenBank/DDBJ whole genome shotgun (WGS) entry which is preliminary data.</text>
</comment>
<dbReference type="NCBIfam" id="TIGR04020">
    <property type="entry name" value="seco_metab_LLM"/>
    <property type="match status" value="1"/>
</dbReference>
<dbReference type="InterPro" id="IPR020845">
    <property type="entry name" value="AMP-binding_CS"/>
</dbReference>
<dbReference type="Gene3D" id="3.40.50.12230">
    <property type="match status" value="1"/>
</dbReference>
<dbReference type="GO" id="GO:0005737">
    <property type="term" value="C:cytoplasm"/>
    <property type="evidence" value="ECO:0007669"/>
    <property type="project" value="TreeGrafter"/>
</dbReference>
<dbReference type="PROSITE" id="PS00455">
    <property type="entry name" value="AMP_BINDING"/>
    <property type="match status" value="1"/>
</dbReference>
<dbReference type="InterPro" id="IPR009081">
    <property type="entry name" value="PP-bd_ACP"/>
</dbReference>
<keyword evidence="6" id="KW-1185">Reference proteome</keyword>
<proteinExistence type="predicted"/>
<dbReference type="Pfam" id="PF00551">
    <property type="entry name" value="Formyl_trans_N"/>
    <property type="match status" value="1"/>
</dbReference>
<dbReference type="eggNOG" id="COG2141">
    <property type="taxonomic scope" value="Bacteria"/>
</dbReference>
<dbReference type="eggNOG" id="COG0223">
    <property type="taxonomic scope" value="Bacteria"/>
</dbReference>
<dbReference type="InterPro" id="IPR036477">
    <property type="entry name" value="Formyl_transf_N_sf"/>
</dbReference>
<dbReference type="InterPro" id="IPR036661">
    <property type="entry name" value="Luciferase-like_sf"/>
</dbReference>
<dbReference type="InterPro" id="IPR020459">
    <property type="entry name" value="AMP-binding"/>
</dbReference>
<feature type="compositionally biased region" description="Basic and acidic residues" evidence="3">
    <location>
        <begin position="1557"/>
        <end position="1576"/>
    </location>
</feature>
<dbReference type="Pfam" id="PF13193">
    <property type="entry name" value="AMP-binding_C"/>
    <property type="match status" value="1"/>
</dbReference>
<dbReference type="PANTHER" id="PTHR45527:SF1">
    <property type="entry name" value="FATTY ACID SYNTHASE"/>
    <property type="match status" value="1"/>
</dbReference>
<evidence type="ECO:0000259" key="4">
    <source>
        <dbReference type="PROSITE" id="PS50075"/>
    </source>
</evidence>
<dbReference type="SUPFAM" id="SSF47336">
    <property type="entry name" value="ACP-like"/>
    <property type="match status" value="1"/>
</dbReference>
<dbReference type="Pfam" id="PF00296">
    <property type="entry name" value="Bac_luciferase"/>
    <property type="match status" value="1"/>
</dbReference>
<accession>A0A0D0Q914</accession>
<dbReference type="GO" id="GO:0016705">
    <property type="term" value="F:oxidoreductase activity, acting on paired donors, with incorporation or reduction of molecular oxygen"/>
    <property type="evidence" value="ECO:0007669"/>
    <property type="project" value="InterPro"/>
</dbReference>
<dbReference type="InterPro" id="IPR042099">
    <property type="entry name" value="ANL_N_sf"/>
</dbReference>
<dbReference type="InterPro" id="IPR025110">
    <property type="entry name" value="AMP-bd_C"/>
</dbReference>
<dbReference type="eggNOG" id="COG1020">
    <property type="taxonomic scope" value="Bacteria"/>
</dbReference>
<dbReference type="Gene3D" id="3.20.20.30">
    <property type="entry name" value="Luciferase-like domain"/>
    <property type="match status" value="1"/>
</dbReference>
<evidence type="ECO:0000256" key="2">
    <source>
        <dbReference type="ARBA" id="ARBA00022553"/>
    </source>
</evidence>
<dbReference type="EMBL" id="AONG01000003">
    <property type="protein sequence ID" value="KIQ70909.1"/>
    <property type="molecule type" value="Genomic_DNA"/>
</dbReference>
<evidence type="ECO:0000256" key="1">
    <source>
        <dbReference type="ARBA" id="ARBA00022450"/>
    </source>
</evidence>
<feature type="region of interest" description="Disordered" evidence="3">
    <location>
        <begin position="1500"/>
        <end position="1576"/>
    </location>
</feature>
<feature type="compositionally biased region" description="Low complexity" evidence="3">
    <location>
        <begin position="1529"/>
        <end position="1556"/>
    </location>
</feature>
<dbReference type="OrthoDB" id="9803968at2"/>
<dbReference type="SMART" id="SM00823">
    <property type="entry name" value="PKS_PP"/>
    <property type="match status" value="1"/>
</dbReference>
<reference evidence="5 6" key="1">
    <citation type="submission" date="2013-01" db="EMBL/GenBank/DDBJ databases">
        <authorList>
            <person name="Fiebig A."/>
            <person name="Goeker M."/>
            <person name="Klenk H.-P.P."/>
        </authorList>
    </citation>
    <scope>NUCLEOTIDE SEQUENCE [LARGE SCALE GENOMIC DNA]</scope>
    <source>
        <strain evidence="5 6">DSM 24838</strain>
    </source>
</reference>
<dbReference type="Gene3D" id="3.40.50.12780">
    <property type="entry name" value="N-terminal domain of ligase-like"/>
    <property type="match status" value="1"/>
</dbReference>
<protein>
    <submittedName>
        <fullName evidence="5">Natural product biosynthesis luciferase-like monooxygenase domain protein</fullName>
    </submittedName>
</protein>
<feature type="compositionally biased region" description="Low complexity" evidence="3">
    <location>
        <begin position="1500"/>
        <end position="1509"/>
    </location>
</feature>
<dbReference type="InterPro" id="IPR002376">
    <property type="entry name" value="Formyl_transf_N"/>
</dbReference>
<sequence length="1576" mass="165428">MSFSALLIGSDTLTVECGKMLLAEGHAITAVVTRSPDVRAWAERRELRVEAVGEGLAGRLGGAEADWILSIANLDLVPDDVLALPGRGAVNFHDGPLPRHAGLNAPVWALLEGETRHGIAWQMIEGGIDEGDILVSREIAVAPDETALTLNMKCFAAALESFPQVMEALASGDLPRTAQDLSQRTLHRGADVVPGAAAPDFAAGTDAVLRLVRALDHGDYLNPVALPRVIWGGRTLLVRRGAAAEGAGAPGEVLARGDGALTVATADGAVRLEGLTGPLGEAVTLPPVGSVLEAVPKDAEAELAAAMKGRRQWTERFADWRPARWGAGTGPGGAAWSQAVALPPGRDAETVLAAFPAVVSAMCGGAAVDLALSHGVAVPGATLGWVPLRFDPAGGWAAARRALTAEVARLSVTPAVPVDLPARLPDLPRREMTMAALSLDEPVAGAALTLTITNDGLRLHADTRLIAPAEASLVADRVAHLLAQAPDIAADCPVNRLPVLPPAERALVLHGWNATEAEFDAETPIHRQIAAQAAKTPDAPALSFEGRTLTYAEVEGAANRAAQVLRGMGVTAGTLVGLHVPRSAEMVVAALAIWKAGGAYVPLDPAYPAERIALYLEDSGAPVVVTTRAGAAALPGDAARLGIDADPRLAEAPAEAPEDGTSGDDLAYLIYTSGSTGRPKGVMVEHRNVSNFFAGMDGRIAPDGDVWLAVTSLSFDISVLELFWTLSRGFHVVVAGEDSRALKGAAPAANAIDFSLFYWGNDDGVGRDKYGLLLEGAKFADANGFCAVWTPERHFHAFGGPYPNPSVTGAAVAAVTHNIAVRAGSCVAPLHHTARIAEEWAVIDNLTNGRAGLAIASGWQPDDFVLRPENAPPKNKTAMFDAIRDLRRLWAGEAVEFPRADGTPHAVVTQPRPVSERLPLWVTTAGNPETWREAGANGCNVLTHLLGQSIAEVAEKIGIYHAALRESGHDPADHTVTLMLHTYLAADRETAREVAREPMKDYLRSAAALIKQYAWAFPAFKKPQGVDNPMQIDLGDLSAEEMDAILDFAFARYFDESGLFGTVEDAVQRVEELKAIGVDEVACLIDYGIDRQAVLDGLRPLAEVLARVNAGAEEAADHSVAALIARHGVTHLQCTPAMARMYLADDATRGALADVRHLMIGGEALPGALVAELAEATGADVENMYGPTETTIWSTTQPGRADQAVNDVGTPIANTQVYVLDDGMQPCPVGVAGELWIGGAGVARGYWRRDDLTDERFRADPFRQGGRIYRTGDLARWRADGALDFLGRADGQVKVRGYRIEPGEIEAALEAQEGVTQAVVVKDDGERLVGYIAGQADEAVLKARLAATLPPHMVPARIVTLDAFPLTPNRKVDRNALPRPEAMAAQPVPERAATPAPAPAARPAAPAAPMPATTGAPIAGGPAAEDLVAAVWTRVLNVAPGSARANFFEIGGHSLLAVQAHRELRAETGLTALSITDLFRFPTLGALAARIESLGYRAGPTAPAAETAPAPAPAAAPVPAAPPPPAPATPTANDDADPVADSVRRALAATVAPAPAERNEAMARRRELRLLRTPKE</sequence>
<dbReference type="PANTHER" id="PTHR45527">
    <property type="entry name" value="NONRIBOSOMAL PEPTIDE SYNTHETASE"/>
    <property type="match status" value="1"/>
</dbReference>
<dbReference type="GO" id="GO:0044550">
    <property type="term" value="P:secondary metabolite biosynthetic process"/>
    <property type="evidence" value="ECO:0007669"/>
    <property type="project" value="TreeGrafter"/>
</dbReference>
<dbReference type="Pfam" id="PF00501">
    <property type="entry name" value="AMP-binding"/>
    <property type="match status" value="2"/>
</dbReference>
<dbReference type="PROSITE" id="PS50075">
    <property type="entry name" value="CARRIER"/>
    <property type="match status" value="1"/>
</dbReference>